<reference evidence="1 2" key="1">
    <citation type="submission" date="2023-02" db="EMBL/GenBank/DDBJ databases">
        <title>Oceanobacillus kimchii IFOP_LL358 isolated form Alexandrium catenella lab strain.</title>
        <authorList>
            <person name="Gajardo G."/>
            <person name="Ueki S."/>
            <person name="Maruyama F."/>
        </authorList>
    </citation>
    <scope>NUCLEOTIDE SEQUENCE [LARGE SCALE GENOMIC DNA]</scope>
    <source>
        <strain evidence="1 2">IFOP_LL358</strain>
    </source>
</reference>
<organism evidence="1 2">
    <name type="scientific">Oceanobacillus kimchii</name>
    <dbReference type="NCBI Taxonomy" id="746691"/>
    <lineage>
        <taxon>Bacteria</taxon>
        <taxon>Bacillati</taxon>
        <taxon>Bacillota</taxon>
        <taxon>Bacilli</taxon>
        <taxon>Bacillales</taxon>
        <taxon>Bacillaceae</taxon>
        <taxon>Oceanobacillus</taxon>
    </lineage>
</organism>
<dbReference type="RefSeq" id="WP_017796170.1">
    <property type="nucleotide sequence ID" value="NZ_BSKO01000001.1"/>
</dbReference>
<dbReference type="SUPFAM" id="SSF103642">
    <property type="entry name" value="Sec-C motif"/>
    <property type="match status" value="1"/>
</dbReference>
<dbReference type="PANTHER" id="PTHR33747">
    <property type="entry name" value="UPF0225 PROTEIN SCO1677"/>
    <property type="match status" value="1"/>
</dbReference>
<comment type="caution">
    <text evidence="1">The sequence shown here is derived from an EMBL/GenBank/DDBJ whole genome shotgun (WGS) entry which is preliminary data.</text>
</comment>
<name>A0ABQ5TF46_9BACI</name>
<protein>
    <submittedName>
        <fullName evidence="1">Preprotein translocase subunit SecA</fullName>
    </submittedName>
</protein>
<dbReference type="Gene3D" id="3.10.450.50">
    <property type="match status" value="1"/>
</dbReference>
<dbReference type="PANTHER" id="PTHR33747:SF1">
    <property type="entry name" value="ADENYLATE CYCLASE-ASSOCIATED CAP C-TERMINAL DOMAIN-CONTAINING PROTEIN"/>
    <property type="match status" value="1"/>
</dbReference>
<dbReference type="Proteomes" id="UP001275436">
    <property type="component" value="Unassembled WGS sequence"/>
</dbReference>
<proteinExistence type="predicted"/>
<dbReference type="Pfam" id="PF02810">
    <property type="entry name" value="SEC-C"/>
    <property type="match status" value="1"/>
</dbReference>
<dbReference type="EMBL" id="BSKO01000001">
    <property type="protein sequence ID" value="GLO65481.1"/>
    <property type="molecule type" value="Genomic_DNA"/>
</dbReference>
<evidence type="ECO:0000313" key="2">
    <source>
        <dbReference type="Proteomes" id="UP001275436"/>
    </source>
</evidence>
<accession>A0ABQ5TF46</accession>
<dbReference type="InterPro" id="IPR004027">
    <property type="entry name" value="SEC_C_motif"/>
</dbReference>
<keyword evidence="2" id="KW-1185">Reference proteome</keyword>
<sequence length="373" mass="43898">MIESVKMPTYVKELEQYPKVKLDKLRRIHAIPNASQLNKAKLAERLATEIPDRFEVTIMYFNKSIIDLFNEFQRNNGVISVHIKTKEMLFLQVLGLIFIKEVNEEEIAIMPKELLQVYDNMQSNELQKIAVRNTKWHKLTEGMLYYYGVMQQETLIAQIEKITNEKIDPFEFLHVMKIAETMYQSFEIQIDKKIYVDFRVDDPDFILVEQSKRKEIPYYPFTEQELLQSSEDDFIPSTQGLKKLRKYILRNFDIKEIDVLSILEKLIIICNIDQKPTAPLQYLNEVFQFNSEQQFHEFIQLVMNATNEVRLWILKGHTSTEISQMNNSNFKELSKGDFVLQNEDTSHPIKKAKIGRNDPCPCGSGKKYKKCCI</sequence>
<evidence type="ECO:0000313" key="1">
    <source>
        <dbReference type="EMBL" id="GLO65481.1"/>
    </source>
</evidence>
<gene>
    <name evidence="1" type="ORF">MACH08_12650</name>
</gene>